<evidence type="ECO:0000313" key="13">
    <source>
        <dbReference type="Proteomes" id="UP000701853"/>
    </source>
</evidence>
<dbReference type="GO" id="GO:0019253">
    <property type="term" value="P:reductive pentose-phosphate cycle"/>
    <property type="evidence" value="ECO:0007669"/>
    <property type="project" value="UniProtKB-KW"/>
</dbReference>
<dbReference type="PRINTS" id="PR00078">
    <property type="entry name" value="G3PDHDRGNASE"/>
</dbReference>
<evidence type="ECO:0000256" key="7">
    <source>
        <dbReference type="ARBA" id="ARBA00060191"/>
    </source>
</evidence>
<organism evidence="12 13">
    <name type="scientific">Gossypium anomalum</name>
    <dbReference type="NCBI Taxonomy" id="47600"/>
    <lineage>
        <taxon>Eukaryota</taxon>
        <taxon>Viridiplantae</taxon>
        <taxon>Streptophyta</taxon>
        <taxon>Embryophyta</taxon>
        <taxon>Tracheophyta</taxon>
        <taxon>Spermatophyta</taxon>
        <taxon>Magnoliopsida</taxon>
        <taxon>eudicotyledons</taxon>
        <taxon>Gunneridae</taxon>
        <taxon>Pentapetalae</taxon>
        <taxon>rosids</taxon>
        <taxon>malvids</taxon>
        <taxon>Malvales</taxon>
        <taxon>Malvaceae</taxon>
        <taxon>Malvoideae</taxon>
        <taxon>Gossypium</taxon>
    </lineage>
</organism>
<accession>A0A8J5Y3B6</accession>
<dbReference type="Gene3D" id="3.30.360.10">
    <property type="entry name" value="Dihydrodipicolinate Reductase, domain 2"/>
    <property type="match status" value="1"/>
</dbReference>
<dbReference type="FunFam" id="3.40.50.720:FF:000001">
    <property type="entry name" value="Glyceraldehyde-3-phosphate dehydrogenase"/>
    <property type="match status" value="1"/>
</dbReference>
<dbReference type="Proteomes" id="UP000701853">
    <property type="component" value="Chromosome 10"/>
</dbReference>
<dbReference type="OrthoDB" id="1152826at2759"/>
<feature type="domain" description="Glyceraldehyde 3-phosphate dehydrogenase NAD(P) binding" evidence="11">
    <location>
        <begin position="142"/>
        <end position="293"/>
    </location>
</feature>
<dbReference type="SUPFAM" id="SSF51735">
    <property type="entry name" value="NAD(P)-binding Rossmann-fold domains"/>
    <property type="match status" value="1"/>
</dbReference>
<dbReference type="InterPro" id="IPR020830">
    <property type="entry name" value="GlycerAld_3-P_DH_AS"/>
</dbReference>
<dbReference type="InterPro" id="IPR020829">
    <property type="entry name" value="GlycerAld_3-P_DH_cat"/>
</dbReference>
<dbReference type="Pfam" id="PF02800">
    <property type="entry name" value="Gp_dh_C"/>
    <property type="match status" value="1"/>
</dbReference>
<evidence type="ECO:0000256" key="3">
    <source>
        <dbReference type="ARBA" id="ARBA00022567"/>
    </source>
</evidence>
<keyword evidence="13" id="KW-1185">Reference proteome</keyword>
<proteinExistence type="inferred from homology"/>
<evidence type="ECO:0000256" key="5">
    <source>
        <dbReference type="ARBA" id="ARBA00023002"/>
    </source>
</evidence>
<comment type="pathway">
    <text evidence="1">Carbohydrate biosynthesis; Calvin cycle.</text>
</comment>
<protein>
    <recommendedName>
        <fullName evidence="10">Glyceraldehyde-3-phosphate dehydrogenase</fullName>
        <ecNumber evidence="10">1.2.1.-</ecNumber>
    </recommendedName>
</protein>
<evidence type="ECO:0000256" key="10">
    <source>
        <dbReference type="RuleBase" id="RU361160"/>
    </source>
</evidence>
<name>A0A8J5Y3B6_9ROSI</name>
<dbReference type="Gene3D" id="3.40.50.720">
    <property type="entry name" value="NAD(P)-binding Rossmann-like Domain"/>
    <property type="match status" value="1"/>
</dbReference>
<keyword evidence="3" id="KW-0113">Calvin cycle</keyword>
<comment type="subunit">
    <text evidence="8">Tetramer of either four A chains (GAPDH 2) or two A and two B chains (GAPDH 1).</text>
</comment>
<dbReference type="CDD" id="cd05214">
    <property type="entry name" value="GAPDH_I_N"/>
    <property type="match status" value="1"/>
</dbReference>
<gene>
    <name evidence="12" type="ORF">CXB51_026430</name>
</gene>
<comment type="catalytic activity">
    <reaction evidence="6">
        <text>D-glyceraldehyde 3-phosphate + phosphate + NADP(+) = (2R)-3-phospho-glyceroyl phosphate + NADPH + H(+)</text>
        <dbReference type="Rhea" id="RHEA:10296"/>
        <dbReference type="ChEBI" id="CHEBI:15378"/>
        <dbReference type="ChEBI" id="CHEBI:43474"/>
        <dbReference type="ChEBI" id="CHEBI:57604"/>
        <dbReference type="ChEBI" id="CHEBI:57783"/>
        <dbReference type="ChEBI" id="CHEBI:58349"/>
        <dbReference type="ChEBI" id="CHEBI:59776"/>
        <dbReference type="EC" id="1.2.1.13"/>
    </reaction>
</comment>
<dbReference type="EMBL" id="JAHUZN010000010">
    <property type="protein sequence ID" value="KAG8481766.1"/>
    <property type="molecule type" value="Genomic_DNA"/>
</dbReference>
<dbReference type="SMART" id="SM00846">
    <property type="entry name" value="Gp_dh_N"/>
    <property type="match status" value="1"/>
</dbReference>
<dbReference type="AlphaFoldDB" id="A0A8J5Y3B6"/>
<dbReference type="SUPFAM" id="SSF55347">
    <property type="entry name" value="Glyceraldehyde-3-phosphate dehydrogenase-like, C-terminal domain"/>
    <property type="match status" value="1"/>
</dbReference>
<comment type="similarity">
    <text evidence="2 9">Belongs to the glyceraldehyde-3-phosphate dehydrogenase family.</text>
</comment>
<dbReference type="NCBIfam" id="TIGR01534">
    <property type="entry name" value="GAPDH-I"/>
    <property type="match status" value="1"/>
</dbReference>
<evidence type="ECO:0000313" key="12">
    <source>
        <dbReference type="EMBL" id="KAG8481766.1"/>
    </source>
</evidence>
<sequence>MASATVSVAKPNLQIQAKGKGVGFADFSGLHNSSTSLPFARKTSDDFHSLVAFQTSAVSSSISRFSIFTRIPIPFSLFTYDGYKTCGRNAFSTKFYHFITYLYDRYDGYKTRNHLVSNTVSYSRLLGSNNGGYRKGMAEAKLKVAINGFGRIGRNFLRCWHGRKDSPLDVIAINDTGGVKQASHLLKYDSTLGIFAADVKPVGTDGISVDGKVIKVVSDRNPSNLPWGDLGIDLVIEGTGVFVDREGAGKHIQAGAKKVLITAPGKGDIPTYVVGVNADTYNPDESIISNASCTTNCLAPFVKVLDQKFGIIKGTMTTTHSYTGDQRLLDASHRDLRRARAAALNIVPTSTGAAKAVALVLPTLKGKLNGIALRVPTPNVSVVDLVVQVSKKTFAEEVNAAFKESAEKELQGILSVCEEPLVSVDFRCSDVSSTVDASLTMVMGDDMVKVIAWYDNEWGYSQRVVDLADIVANSWK</sequence>
<dbReference type="PANTHER" id="PTHR43148">
    <property type="entry name" value="GLYCERALDEHYDE-3-PHOSPHATE DEHYDROGENASE 2"/>
    <property type="match status" value="1"/>
</dbReference>
<keyword evidence="4" id="KW-0809">Transit peptide</keyword>
<dbReference type="InterPro" id="IPR006424">
    <property type="entry name" value="Glyceraldehyde-3-P_DH_1"/>
</dbReference>
<evidence type="ECO:0000256" key="9">
    <source>
        <dbReference type="RuleBase" id="RU000397"/>
    </source>
</evidence>
<dbReference type="InterPro" id="IPR020831">
    <property type="entry name" value="GlycerAld/Erythrose_P_DH"/>
</dbReference>
<dbReference type="InterPro" id="IPR036291">
    <property type="entry name" value="NAD(P)-bd_dom_sf"/>
</dbReference>
<dbReference type="GO" id="GO:0047100">
    <property type="term" value="F:glyceraldehyde-3-phosphate dehydrogenase (NADP+) (phosphorylating) activity"/>
    <property type="evidence" value="ECO:0007669"/>
    <property type="project" value="UniProtKB-EC"/>
</dbReference>
<evidence type="ECO:0000256" key="1">
    <source>
        <dbReference type="ARBA" id="ARBA00005215"/>
    </source>
</evidence>
<comment type="function">
    <text evidence="7">Involved in the photosynthetic reductive pentose phosphate pathway (Calvin-Benson cycle). Catalyzes the reduction of 1,3-diphosphoglycerate by NADPH.</text>
</comment>
<dbReference type="FunFam" id="3.30.360.10:FF:000002">
    <property type="entry name" value="Glyceraldehyde-3-phosphate dehydrogenase"/>
    <property type="match status" value="1"/>
</dbReference>
<dbReference type="CDD" id="cd18126">
    <property type="entry name" value="GAPDH_I_C"/>
    <property type="match status" value="1"/>
</dbReference>
<evidence type="ECO:0000256" key="6">
    <source>
        <dbReference type="ARBA" id="ARBA00052787"/>
    </source>
</evidence>
<evidence type="ECO:0000256" key="2">
    <source>
        <dbReference type="ARBA" id="ARBA00007406"/>
    </source>
</evidence>
<reference evidence="12 13" key="1">
    <citation type="journal article" date="2021" name="bioRxiv">
        <title>The Gossypium anomalum genome as a resource for cotton improvement and evolutionary analysis of hybrid incompatibility.</title>
        <authorList>
            <person name="Grover C.E."/>
            <person name="Yuan D."/>
            <person name="Arick M.A."/>
            <person name="Miller E.R."/>
            <person name="Hu G."/>
            <person name="Peterson D.G."/>
            <person name="Wendel J.F."/>
            <person name="Udall J.A."/>
        </authorList>
    </citation>
    <scope>NUCLEOTIDE SEQUENCE [LARGE SCALE GENOMIC DNA]</scope>
    <source>
        <strain evidence="12">JFW-Udall</strain>
        <tissue evidence="12">Leaf</tissue>
    </source>
</reference>
<dbReference type="GO" id="GO:0050661">
    <property type="term" value="F:NADP binding"/>
    <property type="evidence" value="ECO:0007669"/>
    <property type="project" value="InterPro"/>
</dbReference>
<dbReference type="GO" id="GO:0051287">
    <property type="term" value="F:NAD binding"/>
    <property type="evidence" value="ECO:0007669"/>
    <property type="project" value="InterPro"/>
</dbReference>
<dbReference type="PROSITE" id="PS00071">
    <property type="entry name" value="GAPDH"/>
    <property type="match status" value="1"/>
</dbReference>
<keyword evidence="5 10" id="KW-0560">Oxidoreductase</keyword>
<dbReference type="EC" id="1.2.1.-" evidence="10"/>
<comment type="caution">
    <text evidence="12">The sequence shown here is derived from an EMBL/GenBank/DDBJ whole genome shotgun (WGS) entry which is preliminary data.</text>
</comment>
<evidence type="ECO:0000259" key="11">
    <source>
        <dbReference type="SMART" id="SM00846"/>
    </source>
</evidence>
<evidence type="ECO:0000256" key="8">
    <source>
        <dbReference type="ARBA" id="ARBA00063826"/>
    </source>
</evidence>
<dbReference type="Pfam" id="PF00044">
    <property type="entry name" value="Gp_dh_N"/>
    <property type="match status" value="1"/>
</dbReference>
<dbReference type="GO" id="GO:0006006">
    <property type="term" value="P:glucose metabolic process"/>
    <property type="evidence" value="ECO:0007669"/>
    <property type="project" value="InterPro"/>
</dbReference>
<dbReference type="InterPro" id="IPR020828">
    <property type="entry name" value="GlycerAld_3-P_DH_NAD(P)-bd"/>
</dbReference>
<evidence type="ECO:0000256" key="4">
    <source>
        <dbReference type="ARBA" id="ARBA00022946"/>
    </source>
</evidence>